<dbReference type="PANTHER" id="PTHR14226:SF57">
    <property type="entry name" value="BLR7027 PROTEIN"/>
    <property type="match status" value="1"/>
</dbReference>
<evidence type="ECO:0000256" key="2">
    <source>
        <dbReference type="ARBA" id="ARBA00022963"/>
    </source>
</evidence>
<dbReference type="RefSeq" id="WP_322809664.1">
    <property type="nucleotide sequence ID" value="NZ_JAVBVO010000005.1"/>
</dbReference>
<reference evidence="6" key="1">
    <citation type="submission" date="2023-08" db="EMBL/GenBank/DDBJ databases">
        <title>Genomic characterization of piscicolin 126 produced by Carnobacterium maltaromaticum CM22 strain isolated from salmon (Salmo salar).</title>
        <authorList>
            <person name="Gonzalez-Gragera E."/>
            <person name="Garcia-Lopez J.D."/>
            <person name="Teso-Perez C."/>
            <person name="Gimenez-Hernandez I."/>
            <person name="Peralta-Sanchez J.M."/>
            <person name="Valdivia E."/>
            <person name="Montalban-Lopez M."/>
            <person name="Martin-Platero A.M."/>
            <person name="Banos A."/>
            <person name="Martinez-Bueno M."/>
        </authorList>
    </citation>
    <scope>NUCLEOTIDE SEQUENCE</scope>
    <source>
        <strain evidence="6">CM22</strain>
    </source>
</reference>
<feature type="domain" description="PNPLA" evidence="5">
    <location>
        <begin position="18"/>
        <end position="202"/>
    </location>
</feature>
<dbReference type="EMBL" id="JAVBVO010000005">
    <property type="protein sequence ID" value="MDZ5760363.1"/>
    <property type="molecule type" value="Genomic_DNA"/>
</dbReference>
<gene>
    <name evidence="6" type="ORF">RAK27_17120</name>
</gene>
<keyword evidence="2 4" id="KW-0442">Lipid degradation</keyword>
<dbReference type="CDD" id="cd07209">
    <property type="entry name" value="Pat_hypo_Ecoli_Z1214_like"/>
    <property type="match status" value="1"/>
</dbReference>
<proteinExistence type="predicted"/>
<feature type="active site" description="Proton acceptor" evidence="4">
    <location>
        <position position="189"/>
    </location>
</feature>
<feature type="short sequence motif" description="GXSXG" evidence="4">
    <location>
        <begin position="49"/>
        <end position="53"/>
    </location>
</feature>
<organism evidence="6 7">
    <name type="scientific">Carnobacterium maltaromaticum</name>
    <name type="common">Carnobacterium piscicola</name>
    <dbReference type="NCBI Taxonomy" id="2751"/>
    <lineage>
        <taxon>Bacteria</taxon>
        <taxon>Bacillati</taxon>
        <taxon>Bacillota</taxon>
        <taxon>Bacilli</taxon>
        <taxon>Lactobacillales</taxon>
        <taxon>Carnobacteriaceae</taxon>
        <taxon>Carnobacterium</taxon>
    </lineage>
</organism>
<keyword evidence="1 4" id="KW-0378">Hydrolase</keyword>
<dbReference type="PROSITE" id="PS51635">
    <property type="entry name" value="PNPLA"/>
    <property type="match status" value="1"/>
</dbReference>
<feature type="active site" description="Nucleophile" evidence="4">
    <location>
        <position position="51"/>
    </location>
</feature>
<dbReference type="Proteomes" id="UP001290462">
    <property type="component" value="Unassembled WGS sequence"/>
</dbReference>
<keyword evidence="3 4" id="KW-0443">Lipid metabolism</keyword>
<evidence type="ECO:0000259" key="5">
    <source>
        <dbReference type="PROSITE" id="PS51635"/>
    </source>
</evidence>
<dbReference type="InterPro" id="IPR016035">
    <property type="entry name" value="Acyl_Trfase/lysoPLipase"/>
</dbReference>
<dbReference type="GO" id="GO:0016787">
    <property type="term" value="F:hydrolase activity"/>
    <property type="evidence" value="ECO:0007669"/>
    <property type="project" value="UniProtKB-UniRule"/>
</dbReference>
<evidence type="ECO:0000256" key="3">
    <source>
        <dbReference type="ARBA" id="ARBA00023098"/>
    </source>
</evidence>
<dbReference type="InterPro" id="IPR050301">
    <property type="entry name" value="NTE"/>
</dbReference>
<dbReference type="AlphaFoldDB" id="A0AAW9KE15"/>
<comment type="caution">
    <text evidence="6">The sequence shown here is derived from an EMBL/GenBank/DDBJ whole genome shotgun (WGS) entry which is preliminary data.</text>
</comment>
<accession>A0AAW9KE15</accession>
<evidence type="ECO:0000313" key="6">
    <source>
        <dbReference type="EMBL" id="MDZ5760363.1"/>
    </source>
</evidence>
<dbReference type="InterPro" id="IPR002641">
    <property type="entry name" value="PNPLA_dom"/>
</dbReference>
<name>A0AAW9KE15_CARML</name>
<protein>
    <submittedName>
        <fullName evidence="6">Patatin-like phospholipase family protein</fullName>
    </submittedName>
</protein>
<dbReference type="Pfam" id="PF01734">
    <property type="entry name" value="Patatin"/>
    <property type="match status" value="1"/>
</dbReference>
<evidence type="ECO:0000256" key="1">
    <source>
        <dbReference type="ARBA" id="ARBA00022801"/>
    </source>
</evidence>
<dbReference type="PANTHER" id="PTHR14226">
    <property type="entry name" value="NEUROPATHY TARGET ESTERASE/SWISS CHEESE D.MELANOGASTER"/>
    <property type="match status" value="1"/>
</dbReference>
<dbReference type="Gene3D" id="3.40.1090.10">
    <property type="entry name" value="Cytosolic phospholipase A2 catalytic domain"/>
    <property type="match status" value="2"/>
</dbReference>
<dbReference type="SUPFAM" id="SSF52151">
    <property type="entry name" value="FabD/lysophospholipase-like"/>
    <property type="match status" value="1"/>
</dbReference>
<dbReference type="GO" id="GO:0016042">
    <property type="term" value="P:lipid catabolic process"/>
    <property type="evidence" value="ECO:0007669"/>
    <property type="project" value="UniProtKB-UniRule"/>
</dbReference>
<feature type="short sequence motif" description="DGA/G" evidence="4">
    <location>
        <begin position="189"/>
        <end position="191"/>
    </location>
</feature>
<evidence type="ECO:0000256" key="4">
    <source>
        <dbReference type="PROSITE-ProRule" id="PRU01161"/>
    </source>
</evidence>
<feature type="short sequence motif" description="GXGXXG" evidence="4">
    <location>
        <begin position="22"/>
        <end position="27"/>
    </location>
</feature>
<sequence length="456" mass="51496">MIESDMQQKQNPDKKTALVLGGGGARGSYQIGVWQGLLELGIDFQIVTGTSVGALNGGLIVQGDYQAAKEMWQAIDTSHVLEFESPVDATSFKGYRKTVGTFVFNALRQKGISALPLKNSIIDRLLDEDRMRNRGIEFGIVLTEFPAMRQVSVFLDVIPQGLVSLYLLGSASFFPAMQPTKIGTKSYVDGGYHDNIPIDLAISKGATNLIVVDVKGPGITKAIKLPAEATVHQIVSKWPLGAVLLFDGTRSEFNIRLGYLETLKSYGKLAGSWYSFKNEDIMNHEKLFYQKFVRLLNDPQDFFIAAFYQNEKNQELLLKRIRGAWRGRVGKKELSYAIHELTGKLFQLNPTKIYSFSEFNQVILEKYEAARKAIETASLAATFEIDMIYSGDEWLDNYAQMIPFISNLKMVLYFVDLLEAKQDRLMVSKNLQWLIYRKPVAFMMATYIYQLKKMIK</sequence>
<evidence type="ECO:0000313" key="7">
    <source>
        <dbReference type="Proteomes" id="UP001290462"/>
    </source>
</evidence>